<accession>A0A8S5TIT9</accession>
<evidence type="ECO:0000313" key="1">
    <source>
        <dbReference type="EMBL" id="DAF63145.1"/>
    </source>
</evidence>
<organism evidence="1">
    <name type="scientific">Siphoviridae sp. ct7yc1</name>
    <dbReference type="NCBI Taxonomy" id="2827788"/>
    <lineage>
        <taxon>Viruses</taxon>
        <taxon>Duplodnaviria</taxon>
        <taxon>Heunggongvirae</taxon>
        <taxon>Uroviricota</taxon>
        <taxon>Caudoviricetes</taxon>
    </lineage>
</organism>
<dbReference type="EMBL" id="BK032833">
    <property type="protein sequence ID" value="DAF63145.1"/>
    <property type="molecule type" value="Genomic_DNA"/>
</dbReference>
<proteinExistence type="predicted"/>
<name>A0A8S5TIT9_9CAUD</name>
<reference evidence="1" key="1">
    <citation type="journal article" date="2021" name="Proc. Natl. Acad. Sci. U.S.A.">
        <title>A Catalog of Tens of Thousands of Viruses from Human Metagenomes Reveals Hidden Associations with Chronic Diseases.</title>
        <authorList>
            <person name="Tisza M.J."/>
            <person name="Buck C.B."/>
        </authorList>
    </citation>
    <scope>NUCLEOTIDE SEQUENCE</scope>
    <source>
        <strain evidence="1">Ct7yc1</strain>
    </source>
</reference>
<protein>
    <submittedName>
        <fullName evidence="1">Uncharacterized protein</fullName>
    </submittedName>
</protein>
<sequence>MANDRYVVEQEFEHVGYKCVVTFNVMGHRCGYVGIPKNHPLYGKEYSDYLEIKKADVGDRKISGIFPLLGACLDEDERIRIEAYFSCHGGITFADGGENSNYPIESDLWWFGFDCAHCDDAKELELAYERFPNYRERLAMQIECEDRFRIDGTIVRTEEYVAEECKKLAEQLKEFEESEK</sequence>